<gene>
    <name evidence="2" type="ORF">FE633_44025</name>
</gene>
<organism evidence="2 3">
    <name type="scientific">Streptomyces montanus</name>
    <dbReference type="NCBI Taxonomy" id="2580423"/>
    <lineage>
        <taxon>Bacteria</taxon>
        <taxon>Bacillati</taxon>
        <taxon>Actinomycetota</taxon>
        <taxon>Actinomycetes</taxon>
        <taxon>Kitasatosporales</taxon>
        <taxon>Streptomycetaceae</taxon>
        <taxon>Streptomyces</taxon>
    </lineage>
</organism>
<protein>
    <submittedName>
        <fullName evidence="2">Uncharacterized protein</fullName>
    </submittedName>
</protein>
<evidence type="ECO:0000313" key="2">
    <source>
        <dbReference type="EMBL" id="TLS39959.1"/>
    </source>
</evidence>
<evidence type="ECO:0000256" key="1">
    <source>
        <dbReference type="SAM" id="MobiDB-lite"/>
    </source>
</evidence>
<dbReference type="Proteomes" id="UP000305906">
    <property type="component" value="Unassembled WGS sequence"/>
</dbReference>
<feature type="region of interest" description="Disordered" evidence="1">
    <location>
        <begin position="57"/>
        <end position="84"/>
    </location>
</feature>
<dbReference type="EMBL" id="VBZC01000096">
    <property type="protein sequence ID" value="TLS39959.1"/>
    <property type="molecule type" value="Genomic_DNA"/>
</dbReference>
<keyword evidence="3" id="KW-1185">Reference proteome</keyword>
<proteinExistence type="predicted"/>
<accession>A0A5R9FBV9</accession>
<comment type="caution">
    <text evidence="2">The sequence shown here is derived from an EMBL/GenBank/DDBJ whole genome shotgun (WGS) entry which is preliminary data.</text>
</comment>
<dbReference type="AlphaFoldDB" id="A0A5R9FBV9"/>
<sequence>MSSTAVNRLPPALDTFVERIDTPAPTVPADVMRDNVVFDSSRLGTVGEPEEVQCSAMGAASSCSPRARRTSGLLGSQTQKKDTP</sequence>
<reference evidence="2 3" key="1">
    <citation type="submission" date="2019-05" db="EMBL/GenBank/DDBJ databases">
        <title>Streptomyces sp. NEAU-C151, a novel actinomycete isolated from soil.</title>
        <authorList>
            <person name="Han L."/>
            <person name="Jiang H."/>
        </authorList>
    </citation>
    <scope>NUCLEOTIDE SEQUENCE [LARGE SCALE GENOMIC DNA]</scope>
    <source>
        <strain evidence="2 3">NEAU-C151</strain>
    </source>
</reference>
<name>A0A5R9FBV9_9ACTN</name>
<evidence type="ECO:0000313" key="3">
    <source>
        <dbReference type="Proteomes" id="UP000305906"/>
    </source>
</evidence>